<evidence type="ECO:0000256" key="3">
    <source>
        <dbReference type="ARBA" id="ARBA00022692"/>
    </source>
</evidence>
<comment type="subcellular location">
    <subcellularLocation>
        <location evidence="1">Membrane</location>
        <topology evidence="1">Multi-pass membrane protein</topology>
    </subcellularLocation>
</comment>
<reference evidence="7" key="1">
    <citation type="submission" date="2021-03" db="EMBL/GenBank/DDBJ databases">
        <authorList>
            <person name="Tagirdzhanova G."/>
        </authorList>
    </citation>
    <scope>NUCLEOTIDE SEQUENCE</scope>
</reference>
<dbReference type="InterPro" id="IPR002293">
    <property type="entry name" value="AA/rel_permease1"/>
</dbReference>
<evidence type="ECO:0000256" key="5">
    <source>
        <dbReference type="ARBA" id="ARBA00023136"/>
    </source>
</evidence>
<keyword evidence="3 6" id="KW-0812">Transmembrane</keyword>
<evidence type="ECO:0000313" key="8">
    <source>
        <dbReference type="Proteomes" id="UP000664203"/>
    </source>
</evidence>
<feature type="transmembrane region" description="Helical" evidence="6">
    <location>
        <begin position="41"/>
        <end position="63"/>
    </location>
</feature>
<dbReference type="GO" id="GO:0022857">
    <property type="term" value="F:transmembrane transporter activity"/>
    <property type="evidence" value="ECO:0007669"/>
    <property type="project" value="InterPro"/>
</dbReference>
<feature type="transmembrane region" description="Helical" evidence="6">
    <location>
        <begin position="369"/>
        <end position="389"/>
    </location>
</feature>
<dbReference type="PIRSF" id="PIRSF006060">
    <property type="entry name" value="AA_transporter"/>
    <property type="match status" value="1"/>
</dbReference>
<dbReference type="PANTHER" id="PTHR45649:SF1">
    <property type="entry name" value="TRANSPORTER, PUTATIVE (EUROFUNG)-RELATED"/>
    <property type="match status" value="1"/>
</dbReference>
<dbReference type="GO" id="GO:0016020">
    <property type="term" value="C:membrane"/>
    <property type="evidence" value="ECO:0007669"/>
    <property type="project" value="UniProtKB-SubCell"/>
</dbReference>
<evidence type="ECO:0000256" key="2">
    <source>
        <dbReference type="ARBA" id="ARBA00022448"/>
    </source>
</evidence>
<keyword evidence="5 6" id="KW-0472">Membrane</keyword>
<feature type="transmembrane region" description="Helical" evidence="6">
    <location>
        <begin position="164"/>
        <end position="184"/>
    </location>
</feature>
<feature type="transmembrane region" description="Helical" evidence="6">
    <location>
        <begin position="116"/>
        <end position="144"/>
    </location>
</feature>
<sequence>MGHIELSGVVGDGHQTRDVLELARLGKVPVLKRNFGFMSMLAFSCTVMITWEAVLFLFVISFMNGGLAGSVYGFIFAWLGTLSVFATMGELASMLPTAGGQYHWISRLAPPSTRKFLSYLVGWLTVTGWQAVVASGGFICANLIQGMAVLGNPNYTPKPWETTLLLWAVIFLAVFINTIVSRALPKIESLIMILHIVGFFAILIPLVYMAPQGKASDVFTVFMNGGGWPTTGLSFFIGLLGPVFAFGGADGAVHMSEEIKNASVVVPRAMVFSIMLNGIMGFGMLLAVLFSIGNVDEVLKSDTGYPFLAIFQQGVSSTGGALAMAGIITTLAIVAIISWIASASRMLWSFARDRGIPGWRLVSSVNERNSIPVIAILVTTVIACLLSLINIGSSVAFNDVVALSVNGLYTSYLIGNGLLLWRRLAGHIHNSSEPEDSSLGIEKLSWGLWRLPEPIGTFNNAFGCAFLLIVLTFSCFPAENHPTSSTMNYVVVMEGGILICAVIYYLIWGRKTYKGPVIEVEL</sequence>
<keyword evidence="8" id="KW-1185">Reference proteome</keyword>
<dbReference type="Gene3D" id="1.20.1740.10">
    <property type="entry name" value="Amino acid/polyamine transporter I"/>
    <property type="match status" value="1"/>
</dbReference>
<feature type="transmembrane region" description="Helical" evidence="6">
    <location>
        <begin position="75"/>
        <end position="95"/>
    </location>
</feature>
<dbReference type="Pfam" id="PF13520">
    <property type="entry name" value="AA_permease_2"/>
    <property type="match status" value="1"/>
</dbReference>
<evidence type="ECO:0000256" key="4">
    <source>
        <dbReference type="ARBA" id="ARBA00022989"/>
    </source>
</evidence>
<evidence type="ECO:0008006" key="9">
    <source>
        <dbReference type="Google" id="ProtNLM"/>
    </source>
</evidence>
<feature type="transmembrane region" description="Helical" evidence="6">
    <location>
        <begin position="270"/>
        <end position="292"/>
    </location>
</feature>
<protein>
    <recommendedName>
        <fullName evidence="9">Amino acid transporter</fullName>
    </recommendedName>
</protein>
<feature type="transmembrane region" description="Helical" evidence="6">
    <location>
        <begin position="191"/>
        <end position="210"/>
    </location>
</feature>
<evidence type="ECO:0000256" key="6">
    <source>
        <dbReference type="SAM" id="Phobius"/>
    </source>
</evidence>
<dbReference type="PANTHER" id="PTHR45649">
    <property type="entry name" value="AMINO-ACID PERMEASE BAT1"/>
    <property type="match status" value="1"/>
</dbReference>
<feature type="transmembrane region" description="Helical" evidence="6">
    <location>
        <begin position="321"/>
        <end position="348"/>
    </location>
</feature>
<accession>A0A8H3I746</accession>
<feature type="transmembrane region" description="Helical" evidence="6">
    <location>
        <begin position="230"/>
        <end position="249"/>
    </location>
</feature>
<gene>
    <name evidence="7" type="ORF">ALECFALPRED_001349</name>
</gene>
<feature type="transmembrane region" description="Helical" evidence="6">
    <location>
        <begin position="486"/>
        <end position="507"/>
    </location>
</feature>
<feature type="transmembrane region" description="Helical" evidence="6">
    <location>
        <begin position="455"/>
        <end position="474"/>
    </location>
</feature>
<dbReference type="AlphaFoldDB" id="A0A8H3I746"/>
<keyword evidence="4 6" id="KW-1133">Transmembrane helix</keyword>
<dbReference type="EMBL" id="CAJPDR010000013">
    <property type="protein sequence ID" value="CAF9905795.1"/>
    <property type="molecule type" value="Genomic_DNA"/>
</dbReference>
<evidence type="ECO:0000313" key="7">
    <source>
        <dbReference type="EMBL" id="CAF9905795.1"/>
    </source>
</evidence>
<dbReference type="OrthoDB" id="3257095at2759"/>
<dbReference type="Proteomes" id="UP000664203">
    <property type="component" value="Unassembled WGS sequence"/>
</dbReference>
<feature type="transmembrane region" description="Helical" evidence="6">
    <location>
        <begin position="401"/>
        <end position="421"/>
    </location>
</feature>
<proteinExistence type="predicted"/>
<keyword evidence="2" id="KW-0813">Transport</keyword>
<name>A0A8H3I746_9LECA</name>
<evidence type="ECO:0000256" key="1">
    <source>
        <dbReference type="ARBA" id="ARBA00004141"/>
    </source>
</evidence>
<comment type="caution">
    <text evidence="7">The sequence shown here is derived from an EMBL/GenBank/DDBJ whole genome shotgun (WGS) entry which is preliminary data.</text>
</comment>
<organism evidence="7 8">
    <name type="scientific">Alectoria fallacina</name>
    <dbReference type="NCBI Taxonomy" id="1903189"/>
    <lineage>
        <taxon>Eukaryota</taxon>
        <taxon>Fungi</taxon>
        <taxon>Dikarya</taxon>
        <taxon>Ascomycota</taxon>
        <taxon>Pezizomycotina</taxon>
        <taxon>Lecanoromycetes</taxon>
        <taxon>OSLEUM clade</taxon>
        <taxon>Lecanoromycetidae</taxon>
        <taxon>Lecanorales</taxon>
        <taxon>Lecanorineae</taxon>
        <taxon>Parmeliaceae</taxon>
        <taxon>Alectoria</taxon>
    </lineage>
</organism>